<accession>A0A562W999</accession>
<gene>
    <name evidence="1" type="ORF">JN12_01249</name>
</gene>
<dbReference type="AlphaFoldDB" id="A0A562W999"/>
<proteinExistence type="predicted"/>
<protein>
    <submittedName>
        <fullName evidence="1">DGQHR domain-containing protein</fullName>
    </submittedName>
</protein>
<dbReference type="Proteomes" id="UP000319449">
    <property type="component" value="Unassembled WGS sequence"/>
</dbReference>
<keyword evidence="2" id="KW-1185">Reference proteome</keyword>
<organism evidence="1 2">
    <name type="scientific">Geobacter argillaceus</name>
    <dbReference type="NCBI Taxonomy" id="345631"/>
    <lineage>
        <taxon>Bacteria</taxon>
        <taxon>Pseudomonadati</taxon>
        <taxon>Thermodesulfobacteriota</taxon>
        <taxon>Desulfuromonadia</taxon>
        <taxon>Geobacterales</taxon>
        <taxon>Geobacteraceae</taxon>
        <taxon>Geobacter</taxon>
    </lineage>
</organism>
<name>A0A562W999_9BACT</name>
<sequence length="669" mass="77242">MSIHDSEEVVIDEGPNLNQRITGYIGSFNTNDSYNVNYLLSSLNIKEFKLLDIASEVFKFDQVDFEEMVQRDVDPVRVQEEIIDQYLKAGKNRALFFPPLIVSVIAFDNLDKPVHQFNEIHEENNGKTFIKRWDNFFAIEARIADKGSNAYIKGKAGSLIPIHPYASKILYDDKQVKLVVIDGQHRFYALRELSGRQPDLIKDIDLPICIVFSPDAIARNGGQDVMNNLRNMFVTINNKAKDVSGHFLDLLNDHSIASLCVRELANAWKESDPDSLRSNLQFMEWNQRNKSKSNQVNNQHSITTVSIIADALRNYVFNNKKDSKTFNLLALGTRKDELEKHPNSTSIYYITESEFDVEQAYILRELAKEYVVPCLDWLLLKPTVYRHIQDKYLKAIDVLEANVEKGKDGWLTFKKLIKDFKESNKLSPEAAILAERDFNKEIILDKGIDTYRKNVFQQGYIRVWAQVSDYLITEYEISPFITAKAMVAAYEKLVFDYRRNIFDKDQAYANLILYDKTGKPNVTSRGKQAWSEILMSFYIENKTSNEFIKALKSELGEAFDPDKSKNVVDKLTAWSQKALASYSSEFLEKIEKDYNNNWRIKEFPKAFKDKLEGLISKEDPDSFDEFQKLIKEKADYAYKQSIEPLYSLLGVDKKSIPSTIFDSQDTDQI</sequence>
<dbReference type="EMBL" id="VLLN01000005">
    <property type="protein sequence ID" value="TWJ26537.1"/>
    <property type="molecule type" value="Genomic_DNA"/>
</dbReference>
<dbReference type="OrthoDB" id="494153at2"/>
<comment type="caution">
    <text evidence="1">The sequence shown here is derived from an EMBL/GenBank/DDBJ whole genome shotgun (WGS) entry which is preliminary data.</text>
</comment>
<evidence type="ECO:0000313" key="2">
    <source>
        <dbReference type="Proteomes" id="UP000319449"/>
    </source>
</evidence>
<evidence type="ECO:0000313" key="1">
    <source>
        <dbReference type="EMBL" id="TWJ26537.1"/>
    </source>
</evidence>
<reference evidence="1 2" key="1">
    <citation type="submission" date="2019-07" db="EMBL/GenBank/DDBJ databases">
        <title>Genomic Encyclopedia of Archaeal and Bacterial Type Strains, Phase II (KMG-II): from individual species to whole genera.</title>
        <authorList>
            <person name="Goeker M."/>
        </authorList>
    </citation>
    <scope>NUCLEOTIDE SEQUENCE [LARGE SCALE GENOMIC DNA]</scope>
    <source>
        <strain evidence="1 2">ATCC BAA-1139</strain>
    </source>
</reference>
<dbReference type="RefSeq" id="WP_145019815.1">
    <property type="nucleotide sequence ID" value="NZ_VLLN01000005.1"/>
</dbReference>